<organism evidence="1 2">
    <name type="scientific">Araneus ventricosus</name>
    <name type="common">Orbweaver spider</name>
    <name type="synonym">Epeira ventricosa</name>
    <dbReference type="NCBI Taxonomy" id="182803"/>
    <lineage>
        <taxon>Eukaryota</taxon>
        <taxon>Metazoa</taxon>
        <taxon>Ecdysozoa</taxon>
        <taxon>Arthropoda</taxon>
        <taxon>Chelicerata</taxon>
        <taxon>Arachnida</taxon>
        <taxon>Araneae</taxon>
        <taxon>Araneomorphae</taxon>
        <taxon>Entelegynae</taxon>
        <taxon>Araneoidea</taxon>
        <taxon>Araneidae</taxon>
        <taxon>Araneus</taxon>
    </lineage>
</organism>
<evidence type="ECO:0000313" key="1">
    <source>
        <dbReference type="EMBL" id="GBO38723.1"/>
    </source>
</evidence>
<proteinExistence type="predicted"/>
<sequence>MQFCNKSDNCCKKSFTRSDHIAGQKGTCFNSIDTSLQAKDDNRPKRPNVTVKFPPLSLTVIVFTPVARAFFVRMARTDVFGEEGSFLTIRTMLAVIVVFEGKSELPLYLIEELGRSLIFRSLYLMALGIKS</sequence>
<dbReference type="Proteomes" id="UP000499080">
    <property type="component" value="Unassembled WGS sequence"/>
</dbReference>
<comment type="caution">
    <text evidence="1">The sequence shown here is derived from an EMBL/GenBank/DDBJ whole genome shotgun (WGS) entry which is preliminary data.</text>
</comment>
<keyword evidence="2" id="KW-1185">Reference proteome</keyword>
<protein>
    <submittedName>
        <fullName evidence="1">Uncharacterized protein</fullName>
    </submittedName>
</protein>
<dbReference type="AlphaFoldDB" id="A0A4Y2WMI4"/>
<reference evidence="1 2" key="1">
    <citation type="journal article" date="2019" name="Sci. Rep.">
        <title>Orb-weaving spider Araneus ventricosus genome elucidates the spidroin gene catalogue.</title>
        <authorList>
            <person name="Kono N."/>
            <person name="Nakamura H."/>
            <person name="Ohtoshi R."/>
            <person name="Moran D.A.P."/>
            <person name="Shinohara A."/>
            <person name="Yoshida Y."/>
            <person name="Fujiwara M."/>
            <person name="Mori M."/>
            <person name="Tomita M."/>
            <person name="Arakawa K."/>
        </authorList>
    </citation>
    <scope>NUCLEOTIDE SEQUENCE [LARGE SCALE GENOMIC DNA]</scope>
</reference>
<name>A0A4Y2WMI4_ARAVE</name>
<evidence type="ECO:0000313" key="2">
    <source>
        <dbReference type="Proteomes" id="UP000499080"/>
    </source>
</evidence>
<dbReference type="EMBL" id="BGPR01063537">
    <property type="protein sequence ID" value="GBO38723.1"/>
    <property type="molecule type" value="Genomic_DNA"/>
</dbReference>
<accession>A0A4Y2WMI4</accession>
<gene>
    <name evidence="1" type="ORF">AVEN_214171_1</name>
</gene>